<gene>
    <name evidence="2" type="ORF">BXYJ_LOCUS11620</name>
</gene>
<evidence type="ECO:0000313" key="3">
    <source>
        <dbReference type="EMBL" id="CAG9122773.1"/>
    </source>
</evidence>
<name>A0A1I7RSW5_BURXY</name>
<protein>
    <submittedName>
        <fullName evidence="2">(pine wood nematode) hypothetical protein</fullName>
    </submittedName>
</protein>
<accession>A0A1I7RSW5</accession>
<evidence type="ECO:0000313" key="2">
    <source>
        <dbReference type="EMBL" id="CAD5231524.1"/>
    </source>
</evidence>
<keyword evidence="5" id="KW-1185">Reference proteome</keyword>
<dbReference type="AlphaFoldDB" id="A0A1I7RSW5"/>
<feature type="signal peptide" evidence="1">
    <location>
        <begin position="1"/>
        <end position="33"/>
    </location>
</feature>
<evidence type="ECO:0000313" key="5">
    <source>
        <dbReference type="Proteomes" id="UP000659654"/>
    </source>
</evidence>
<dbReference type="Proteomes" id="UP000582659">
    <property type="component" value="Unassembled WGS sequence"/>
</dbReference>
<reference evidence="6" key="1">
    <citation type="submission" date="2016-11" db="UniProtKB">
        <authorList>
            <consortium name="WormBaseParasite"/>
        </authorList>
    </citation>
    <scope>IDENTIFICATION</scope>
</reference>
<evidence type="ECO:0000313" key="4">
    <source>
        <dbReference type="Proteomes" id="UP000095284"/>
    </source>
</evidence>
<evidence type="ECO:0000313" key="6">
    <source>
        <dbReference type="WBParaSite" id="BXY_0381900.1"/>
    </source>
</evidence>
<organism evidence="4 6">
    <name type="scientific">Bursaphelenchus xylophilus</name>
    <name type="common">Pinewood nematode worm</name>
    <name type="synonym">Aphelenchoides xylophilus</name>
    <dbReference type="NCBI Taxonomy" id="6326"/>
    <lineage>
        <taxon>Eukaryota</taxon>
        <taxon>Metazoa</taxon>
        <taxon>Ecdysozoa</taxon>
        <taxon>Nematoda</taxon>
        <taxon>Chromadorea</taxon>
        <taxon>Rhabditida</taxon>
        <taxon>Tylenchina</taxon>
        <taxon>Tylenchomorpha</taxon>
        <taxon>Aphelenchoidea</taxon>
        <taxon>Aphelenchoididae</taxon>
        <taxon>Bursaphelenchus</taxon>
    </lineage>
</organism>
<reference evidence="3" key="2">
    <citation type="submission" date="2020-08" db="EMBL/GenBank/DDBJ databases">
        <authorList>
            <person name="Kikuchi T."/>
        </authorList>
    </citation>
    <scope>NUCLEOTIDE SEQUENCE</scope>
    <source>
        <strain evidence="2">Ka4C1</strain>
    </source>
</reference>
<dbReference type="Proteomes" id="UP000659654">
    <property type="component" value="Unassembled WGS sequence"/>
</dbReference>
<sequence>MSLSSAMLTALRESRGVLMFSLLTVLLISTVTAKPLSQDRRSLQILLRAIDNELESPYSDDLMPSRSRRAVASELPQDKRELLAYDKKSYPRICYFSPIQCLFTRMSLKK</sequence>
<dbReference type="Proteomes" id="UP000095284">
    <property type="component" value="Unplaced"/>
</dbReference>
<evidence type="ECO:0000256" key="1">
    <source>
        <dbReference type="SAM" id="SignalP"/>
    </source>
</evidence>
<dbReference type="WBParaSite" id="BXY_0381900.1">
    <property type="protein sequence ID" value="BXY_0381900.1"/>
    <property type="gene ID" value="BXY_0381900"/>
</dbReference>
<proteinExistence type="predicted"/>
<dbReference type="EMBL" id="CAJFDI010000005">
    <property type="protein sequence ID" value="CAD5231524.1"/>
    <property type="molecule type" value="Genomic_DNA"/>
</dbReference>
<feature type="chain" id="PRO_5036308647" evidence="1">
    <location>
        <begin position="34"/>
        <end position="110"/>
    </location>
</feature>
<keyword evidence="1" id="KW-0732">Signal</keyword>
<dbReference type="EMBL" id="CAJFCV020000005">
    <property type="protein sequence ID" value="CAG9122773.1"/>
    <property type="molecule type" value="Genomic_DNA"/>
</dbReference>
<dbReference type="OrthoDB" id="5845255at2759"/>